<evidence type="ECO:0000313" key="1">
    <source>
        <dbReference type="EMBL" id="RDB29774.1"/>
    </source>
</evidence>
<dbReference type="EMBL" id="LUEZ02000009">
    <property type="protein sequence ID" value="RDB29774.1"/>
    <property type="molecule type" value="Genomic_DNA"/>
</dbReference>
<dbReference type="PANTHER" id="PTHR14614:SF10">
    <property type="entry name" value="PROTEIN N-TERMINAL AND LYSINE N-METHYLTRANSFERASE EFM7"/>
    <property type="match status" value="1"/>
</dbReference>
<dbReference type="Pfam" id="PF10294">
    <property type="entry name" value="Methyltransf_16"/>
    <property type="match status" value="1"/>
</dbReference>
<organism evidence="1 2">
    <name type="scientific">Hypsizygus marmoreus</name>
    <name type="common">White beech mushroom</name>
    <name type="synonym">Agaricus marmoreus</name>
    <dbReference type="NCBI Taxonomy" id="39966"/>
    <lineage>
        <taxon>Eukaryota</taxon>
        <taxon>Fungi</taxon>
        <taxon>Dikarya</taxon>
        <taxon>Basidiomycota</taxon>
        <taxon>Agaricomycotina</taxon>
        <taxon>Agaricomycetes</taxon>
        <taxon>Agaricomycetidae</taxon>
        <taxon>Agaricales</taxon>
        <taxon>Tricholomatineae</taxon>
        <taxon>Lyophyllaceae</taxon>
        <taxon>Hypsizygus</taxon>
    </lineage>
</organism>
<accession>A0A369KDG1</accession>
<dbReference type="Proteomes" id="UP000076154">
    <property type="component" value="Unassembled WGS sequence"/>
</dbReference>
<gene>
    <name evidence="1" type="primary">NNT1_1</name>
    <name evidence="1" type="ORF">Hypma_014157</name>
</gene>
<sequence>MVPTQDLENSEDILNEALAFLGGEPVVDNDVVNYGPLTLRIAAKEGKANTLLADHLFSPALFLAERIERGLFLVGGLTVIELGAGSGLPSLLTATRSDHPALVVVTDYPDPNILGNLANNVEQNRPHFQHGCRVKCAGYDWGTNADALLNLLPQKIPGPLGYDIMILSDLLHFHGSHDVLIDSIRLLSMKSKNSRLHVSAGNYTHSDVCDNFLAKGRNAGLVFEEIHAGTEETRWLGEMKVSSLDNEALSLRKANCRYWVGRWELEMP</sequence>
<dbReference type="InParanoid" id="A0A369KDG1"/>
<dbReference type="GO" id="GO:0032259">
    <property type="term" value="P:methylation"/>
    <property type="evidence" value="ECO:0007669"/>
    <property type="project" value="UniProtKB-KW"/>
</dbReference>
<dbReference type="GO" id="GO:0005737">
    <property type="term" value="C:cytoplasm"/>
    <property type="evidence" value="ECO:0007669"/>
    <property type="project" value="TreeGrafter"/>
</dbReference>
<dbReference type="PANTHER" id="PTHR14614">
    <property type="entry name" value="HEPATOCELLULAR CARCINOMA-ASSOCIATED ANTIGEN"/>
    <property type="match status" value="1"/>
</dbReference>
<proteinExistence type="predicted"/>
<dbReference type="STRING" id="39966.A0A369KDG1"/>
<reference evidence="1" key="1">
    <citation type="submission" date="2018-04" db="EMBL/GenBank/DDBJ databases">
        <title>Whole genome sequencing of Hypsizygus marmoreus.</title>
        <authorList>
            <person name="Choi I.-G."/>
            <person name="Min B."/>
            <person name="Kim J.-G."/>
            <person name="Kim S."/>
            <person name="Oh Y.-L."/>
            <person name="Kong W.-S."/>
            <person name="Park H."/>
            <person name="Jeong J."/>
            <person name="Song E.-S."/>
        </authorList>
    </citation>
    <scope>NUCLEOTIDE SEQUENCE [LARGE SCALE GENOMIC DNA]</scope>
    <source>
        <strain evidence="1">51987-8</strain>
    </source>
</reference>
<dbReference type="GO" id="GO:0008757">
    <property type="term" value="F:S-adenosylmethionine-dependent methyltransferase activity"/>
    <property type="evidence" value="ECO:0007669"/>
    <property type="project" value="UniProtKB-ARBA"/>
</dbReference>
<dbReference type="InterPro" id="IPR019410">
    <property type="entry name" value="Methyltransf_16"/>
</dbReference>
<dbReference type="Gene3D" id="3.40.50.150">
    <property type="entry name" value="Vaccinia Virus protein VP39"/>
    <property type="match status" value="1"/>
</dbReference>
<dbReference type="InterPro" id="IPR029063">
    <property type="entry name" value="SAM-dependent_MTases_sf"/>
</dbReference>
<dbReference type="SUPFAM" id="SSF53335">
    <property type="entry name" value="S-adenosyl-L-methionine-dependent methyltransferases"/>
    <property type="match status" value="1"/>
</dbReference>
<comment type="caution">
    <text evidence="1">The sequence shown here is derived from an EMBL/GenBank/DDBJ whole genome shotgun (WGS) entry which is preliminary data.</text>
</comment>
<dbReference type="OrthoDB" id="46564at2759"/>
<evidence type="ECO:0000313" key="2">
    <source>
        <dbReference type="Proteomes" id="UP000076154"/>
    </source>
</evidence>
<protein>
    <submittedName>
        <fullName evidence="1">Protein N-methyltransferase NNT1</fullName>
    </submittedName>
</protein>
<keyword evidence="2" id="KW-1185">Reference proteome</keyword>
<name>A0A369KDG1_HYPMA</name>
<dbReference type="AlphaFoldDB" id="A0A369KDG1"/>